<dbReference type="Gene3D" id="1.10.1740.10">
    <property type="match status" value="1"/>
</dbReference>
<dbReference type="AlphaFoldDB" id="A0A8J8FG72"/>
<dbReference type="InterPro" id="IPR013325">
    <property type="entry name" value="RNA_pol_sigma_r2"/>
</dbReference>
<keyword evidence="4" id="KW-0238">DNA-binding</keyword>
<dbReference type="Gene3D" id="1.10.10.10">
    <property type="entry name" value="Winged helix-like DNA-binding domain superfamily/Winged helix DNA-binding domain"/>
    <property type="match status" value="1"/>
</dbReference>
<accession>A0A8J8FG72</accession>
<evidence type="ECO:0000256" key="6">
    <source>
        <dbReference type="SAM" id="Coils"/>
    </source>
</evidence>
<keyword evidence="3" id="KW-0731">Sigma factor</keyword>
<dbReference type="GO" id="GO:0016987">
    <property type="term" value="F:sigma factor activity"/>
    <property type="evidence" value="ECO:0007669"/>
    <property type="project" value="UniProtKB-KW"/>
</dbReference>
<evidence type="ECO:0000259" key="7">
    <source>
        <dbReference type="Pfam" id="PF04542"/>
    </source>
</evidence>
<dbReference type="InterPro" id="IPR013324">
    <property type="entry name" value="RNA_pol_sigma_r3/r4-like"/>
</dbReference>
<dbReference type="GO" id="GO:0006352">
    <property type="term" value="P:DNA-templated transcription initiation"/>
    <property type="evidence" value="ECO:0007669"/>
    <property type="project" value="InterPro"/>
</dbReference>
<protein>
    <submittedName>
        <fullName evidence="8">Sigma-70 family RNA polymerase sigma factor</fullName>
    </submittedName>
</protein>
<name>A0A8J8FG72_9BACT</name>
<keyword evidence="2" id="KW-0805">Transcription regulation</keyword>
<evidence type="ECO:0000256" key="5">
    <source>
        <dbReference type="ARBA" id="ARBA00023163"/>
    </source>
</evidence>
<keyword evidence="9" id="KW-1185">Reference proteome</keyword>
<dbReference type="Proteomes" id="UP000598971">
    <property type="component" value="Unassembled WGS sequence"/>
</dbReference>
<organism evidence="8 9">
    <name type="scientific">Limnovirga soli</name>
    <dbReference type="NCBI Taxonomy" id="2656915"/>
    <lineage>
        <taxon>Bacteria</taxon>
        <taxon>Pseudomonadati</taxon>
        <taxon>Bacteroidota</taxon>
        <taxon>Chitinophagia</taxon>
        <taxon>Chitinophagales</taxon>
        <taxon>Chitinophagaceae</taxon>
        <taxon>Limnovirga</taxon>
    </lineage>
</organism>
<dbReference type="InterPro" id="IPR007627">
    <property type="entry name" value="RNA_pol_sigma70_r2"/>
</dbReference>
<keyword evidence="5" id="KW-0804">Transcription</keyword>
<dbReference type="EMBL" id="WHPF01000015">
    <property type="protein sequence ID" value="NNV57465.1"/>
    <property type="molecule type" value="Genomic_DNA"/>
</dbReference>
<gene>
    <name evidence="8" type="ORF">GD597_18475</name>
</gene>
<dbReference type="NCBIfam" id="TIGR02937">
    <property type="entry name" value="sigma70-ECF"/>
    <property type="match status" value="1"/>
</dbReference>
<reference evidence="8" key="1">
    <citation type="submission" date="2019-10" db="EMBL/GenBank/DDBJ databases">
        <title>Draft genome sequence of Panacibacter sp. KCS-6.</title>
        <authorList>
            <person name="Yim K.J."/>
        </authorList>
    </citation>
    <scope>NUCLEOTIDE SEQUENCE</scope>
    <source>
        <strain evidence="8">KCS-6</strain>
    </source>
</reference>
<dbReference type="RefSeq" id="WP_171609411.1">
    <property type="nucleotide sequence ID" value="NZ_WHPF01000015.1"/>
</dbReference>
<keyword evidence="6" id="KW-0175">Coiled coil</keyword>
<dbReference type="SUPFAM" id="SSF88946">
    <property type="entry name" value="Sigma2 domain of RNA polymerase sigma factors"/>
    <property type="match status" value="1"/>
</dbReference>
<sequence length="204" mass="24164">MQVVRDYTDQDLVAALKDERKTDDAIRFIYRQYYGLLENYVINNSGSADDAADMIQETILAFIEIIHKDAYRGEASVKSFLYTITRNLWLSELRKRSSADTRNKNFETAKDQVEDGMVQHLITREYYQQIQDLFEKLGDKCKQLLMLVYYEDLPMKDIVAQMPDYQNEQVLRNKKYKCMKQLEQLINENKDLKTQFKNALKNAR</sequence>
<comment type="caution">
    <text evidence="8">The sequence shown here is derived from an EMBL/GenBank/DDBJ whole genome shotgun (WGS) entry which is preliminary data.</text>
</comment>
<dbReference type="Pfam" id="PF04542">
    <property type="entry name" value="Sigma70_r2"/>
    <property type="match status" value="1"/>
</dbReference>
<dbReference type="GO" id="GO:0003677">
    <property type="term" value="F:DNA binding"/>
    <property type="evidence" value="ECO:0007669"/>
    <property type="project" value="UniProtKB-KW"/>
</dbReference>
<feature type="coiled-coil region" evidence="6">
    <location>
        <begin position="175"/>
        <end position="202"/>
    </location>
</feature>
<proteinExistence type="inferred from homology"/>
<evidence type="ECO:0000256" key="2">
    <source>
        <dbReference type="ARBA" id="ARBA00023015"/>
    </source>
</evidence>
<evidence type="ECO:0000313" key="8">
    <source>
        <dbReference type="EMBL" id="NNV57465.1"/>
    </source>
</evidence>
<dbReference type="InterPro" id="IPR039425">
    <property type="entry name" value="RNA_pol_sigma-70-like"/>
</dbReference>
<evidence type="ECO:0000256" key="3">
    <source>
        <dbReference type="ARBA" id="ARBA00023082"/>
    </source>
</evidence>
<comment type="similarity">
    <text evidence="1">Belongs to the sigma-70 factor family. ECF subfamily.</text>
</comment>
<evidence type="ECO:0000256" key="1">
    <source>
        <dbReference type="ARBA" id="ARBA00010641"/>
    </source>
</evidence>
<dbReference type="SUPFAM" id="SSF88659">
    <property type="entry name" value="Sigma3 and sigma4 domains of RNA polymerase sigma factors"/>
    <property type="match status" value="1"/>
</dbReference>
<dbReference type="PANTHER" id="PTHR43133">
    <property type="entry name" value="RNA POLYMERASE ECF-TYPE SIGMA FACTO"/>
    <property type="match status" value="1"/>
</dbReference>
<evidence type="ECO:0000256" key="4">
    <source>
        <dbReference type="ARBA" id="ARBA00023125"/>
    </source>
</evidence>
<dbReference type="InterPro" id="IPR014284">
    <property type="entry name" value="RNA_pol_sigma-70_dom"/>
</dbReference>
<dbReference type="PANTHER" id="PTHR43133:SF8">
    <property type="entry name" value="RNA POLYMERASE SIGMA FACTOR HI_1459-RELATED"/>
    <property type="match status" value="1"/>
</dbReference>
<feature type="domain" description="RNA polymerase sigma-70 region 2" evidence="7">
    <location>
        <begin position="29"/>
        <end position="97"/>
    </location>
</feature>
<dbReference type="InterPro" id="IPR036388">
    <property type="entry name" value="WH-like_DNA-bd_sf"/>
</dbReference>
<evidence type="ECO:0000313" key="9">
    <source>
        <dbReference type="Proteomes" id="UP000598971"/>
    </source>
</evidence>